<keyword evidence="3" id="KW-1185">Reference proteome</keyword>
<reference evidence="2 3" key="1">
    <citation type="submission" date="2017-01" db="EMBL/GenBank/DDBJ databases">
        <authorList>
            <consortium name="Urmite Genomes"/>
        </authorList>
    </citation>
    <scope>NUCLEOTIDE SEQUENCE [LARGE SCALE GENOMIC DNA]</scope>
    <source>
        <strain evidence="2 3">AB57</strain>
    </source>
</reference>
<dbReference type="InterPro" id="IPR007969">
    <property type="entry name" value="DUF732"/>
</dbReference>
<evidence type="ECO:0000313" key="3">
    <source>
        <dbReference type="Proteomes" id="UP000240988"/>
    </source>
</evidence>
<feature type="domain" description="DUF732" evidence="1">
    <location>
        <begin position="25"/>
        <end position="95"/>
    </location>
</feature>
<proteinExistence type="predicted"/>
<protein>
    <recommendedName>
        <fullName evidence="1">DUF732 domain-containing protein</fullName>
    </recommendedName>
</protein>
<dbReference type="Pfam" id="PF05305">
    <property type="entry name" value="DUF732"/>
    <property type="match status" value="1"/>
</dbReference>
<organism evidence="2 3">
    <name type="scientific">Mycobacterium rhizamassiliense</name>
    <dbReference type="NCBI Taxonomy" id="1841860"/>
    <lineage>
        <taxon>Bacteria</taxon>
        <taxon>Bacillati</taxon>
        <taxon>Actinomycetota</taxon>
        <taxon>Actinomycetes</taxon>
        <taxon>Mycobacteriales</taxon>
        <taxon>Mycobacteriaceae</taxon>
        <taxon>Mycobacterium</taxon>
    </lineage>
</organism>
<dbReference type="AlphaFoldDB" id="A0A2U3NLJ4"/>
<feature type="non-terminal residue" evidence="2">
    <location>
        <position position="1"/>
    </location>
</feature>
<dbReference type="Proteomes" id="UP000240988">
    <property type="component" value="Unassembled WGS sequence"/>
</dbReference>
<evidence type="ECO:0000259" key="1">
    <source>
        <dbReference type="Pfam" id="PF05305"/>
    </source>
</evidence>
<dbReference type="EMBL" id="FUFA01000001">
    <property type="protein sequence ID" value="SPM32304.1"/>
    <property type="molecule type" value="Genomic_DNA"/>
</dbReference>
<sequence length="126" mass="12831">VVASLATVIGVAPPAQADPTPSGPDANFLAQLDKAGLTYHSPAAAIAVGRRACTLMDQGNPEYNVIQNVSTSNPGFKGDGADLFTHLAISVYCPQHLGDPATPPPPPPPNPGGIWFDLTLPALPAA</sequence>
<accession>A0A2U3NLJ4</accession>
<evidence type="ECO:0000313" key="2">
    <source>
        <dbReference type="EMBL" id="SPM32304.1"/>
    </source>
</evidence>
<gene>
    <name evidence="2" type="ORF">MRAB57_102</name>
</gene>
<name>A0A2U3NLJ4_9MYCO</name>